<evidence type="ECO:0000259" key="7">
    <source>
        <dbReference type="Pfam" id="PF00561"/>
    </source>
</evidence>
<dbReference type="UniPathway" id="UPA00917"/>
<evidence type="ECO:0000256" key="4">
    <source>
        <dbReference type="ARBA" id="ARBA00022752"/>
    </source>
</evidence>
<dbReference type="PANTHER" id="PTHR36837">
    <property type="entry name" value="POLY(3-HYDROXYALKANOATE) POLYMERASE SUBUNIT PHAC"/>
    <property type="match status" value="1"/>
</dbReference>
<dbReference type="GO" id="GO:0042619">
    <property type="term" value="P:poly-hydroxybutyrate biosynthetic process"/>
    <property type="evidence" value="ECO:0007669"/>
    <property type="project" value="UniProtKB-KW"/>
</dbReference>
<accession>A0A6G8Q686</accession>
<feature type="domain" description="AB hydrolase-1" evidence="7">
    <location>
        <begin position="96"/>
        <end position="345"/>
    </location>
</feature>
<dbReference type="InterPro" id="IPR000073">
    <property type="entry name" value="AB_hydrolase_1"/>
</dbReference>
<protein>
    <recommendedName>
        <fullName evidence="2">Poly(3-hydroxyalkanoate) polymerase subunit PhaC</fullName>
    </recommendedName>
    <alternativeName>
        <fullName evidence="6">PHB synthase subunit PhaC</fullName>
    </alternativeName>
</protein>
<dbReference type="Proteomes" id="UP000501452">
    <property type="component" value="Chromosome"/>
</dbReference>
<comment type="pathway">
    <text evidence="1">Biopolymer metabolism; poly-(R)-3-hydroxybutanoate biosynthesis.</text>
</comment>
<dbReference type="InterPro" id="IPR029058">
    <property type="entry name" value="AB_hydrolase_fold"/>
</dbReference>
<dbReference type="Gene3D" id="3.40.50.1820">
    <property type="entry name" value="alpha/beta hydrolase"/>
    <property type="match status" value="1"/>
</dbReference>
<proteinExistence type="predicted"/>
<dbReference type="AlphaFoldDB" id="A0A6G8Q686"/>
<dbReference type="InterPro" id="IPR051321">
    <property type="entry name" value="PHA/PHB_synthase"/>
</dbReference>
<reference evidence="8 9" key="1">
    <citation type="submission" date="2019-10" db="EMBL/GenBank/DDBJ databases">
        <title>Rubrobacter sp nov SCSIO 52090 isolated from a deep-sea sediment in the South China Sea.</title>
        <authorList>
            <person name="Chen R.W."/>
        </authorList>
    </citation>
    <scope>NUCLEOTIDE SEQUENCE [LARGE SCALE GENOMIC DNA]</scope>
    <source>
        <strain evidence="8 9">SCSIO 52909</strain>
    </source>
</reference>
<dbReference type="RefSeq" id="WP_166173905.1">
    <property type="nucleotide sequence ID" value="NZ_CP045119.1"/>
</dbReference>
<evidence type="ECO:0000313" key="9">
    <source>
        <dbReference type="Proteomes" id="UP000501452"/>
    </source>
</evidence>
<evidence type="ECO:0000256" key="3">
    <source>
        <dbReference type="ARBA" id="ARBA00022679"/>
    </source>
</evidence>
<organism evidence="8 9">
    <name type="scientific">Rubrobacter tropicus</name>
    <dbReference type="NCBI Taxonomy" id="2653851"/>
    <lineage>
        <taxon>Bacteria</taxon>
        <taxon>Bacillati</taxon>
        <taxon>Actinomycetota</taxon>
        <taxon>Rubrobacteria</taxon>
        <taxon>Rubrobacterales</taxon>
        <taxon>Rubrobacteraceae</taxon>
        <taxon>Rubrobacter</taxon>
    </lineage>
</organism>
<evidence type="ECO:0000256" key="6">
    <source>
        <dbReference type="ARBA" id="ARBA00033356"/>
    </source>
</evidence>
<dbReference type="KEGG" id="rub:GBA63_04605"/>
<evidence type="ECO:0000313" key="8">
    <source>
        <dbReference type="EMBL" id="QIN82004.1"/>
    </source>
</evidence>
<name>A0A6G8Q686_9ACTN</name>
<dbReference type="PANTHER" id="PTHR36837:SF2">
    <property type="entry name" value="POLY(3-HYDROXYALKANOATE) POLYMERASE SUBUNIT PHAC"/>
    <property type="match status" value="1"/>
</dbReference>
<dbReference type="Pfam" id="PF00561">
    <property type="entry name" value="Abhydrolase_1"/>
    <property type="match status" value="1"/>
</dbReference>
<keyword evidence="9" id="KW-1185">Reference proteome</keyword>
<evidence type="ECO:0000256" key="5">
    <source>
        <dbReference type="ARBA" id="ARBA00023315"/>
    </source>
</evidence>
<evidence type="ECO:0000256" key="2">
    <source>
        <dbReference type="ARBA" id="ARBA00019065"/>
    </source>
</evidence>
<dbReference type="EMBL" id="CP045119">
    <property type="protein sequence ID" value="QIN82004.1"/>
    <property type="molecule type" value="Genomic_DNA"/>
</dbReference>
<dbReference type="NCBIfam" id="TIGR01836">
    <property type="entry name" value="PHA_synth_III_C"/>
    <property type="match status" value="1"/>
</dbReference>
<keyword evidence="4" id="KW-0583">PHB biosynthesis</keyword>
<keyword evidence="3" id="KW-0808">Transferase</keyword>
<dbReference type="SUPFAM" id="SSF53474">
    <property type="entry name" value="alpha/beta-Hydrolases"/>
    <property type="match status" value="1"/>
</dbReference>
<dbReference type="InterPro" id="IPR010125">
    <property type="entry name" value="PHA_synth_III_C"/>
</dbReference>
<keyword evidence="5" id="KW-0012">Acyltransferase</keyword>
<sequence>MTETANYGAQPTSQDATVPADVENFFDKYSRGMRIVVEGAQADTGQTPKETIWTKNKARLYHYAPAAEKKHPVPILMVYALINRPYILDLMPGNSFIEFLCDEGFDVYMLDWGVPGDEDKDLDFENYVLDYLPRAVKKVLKHSGSDEFTLLGYCMGGTMSAMYASLYPEHLKNLVLLTAPIDFPEGEMGLYSLFTSEKYMNPGLLADAFGNIPGDLIDTGNRMLKPVTNYVGTYVNMWERLFEDKPMETWLAMNKWVNDGPPFPGATFRQWISEFYQQNKLSKGEIVLRGRRVDLSNIKVPLLNIAGTKDHICALPQAEATMNLVGSEDKEFFPLDAGHVGLMTGRGAKRGLWPKVSSWLGERSGA</sequence>
<evidence type="ECO:0000256" key="1">
    <source>
        <dbReference type="ARBA" id="ARBA00004683"/>
    </source>
</evidence>
<gene>
    <name evidence="8" type="primary">phaC</name>
    <name evidence="8" type="ORF">GBA63_04605</name>
</gene>
<dbReference type="GO" id="GO:0016746">
    <property type="term" value="F:acyltransferase activity"/>
    <property type="evidence" value="ECO:0007669"/>
    <property type="project" value="UniProtKB-KW"/>
</dbReference>